<feature type="region of interest" description="Disordered" evidence="1">
    <location>
        <begin position="1"/>
        <end position="25"/>
    </location>
</feature>
<feature type="transmembrane region" description="Helical" evidence="2">
    <location>
        <begin position="257"/>
        <end position="274"/>
    </location>
</feature>
<keyword evidence="2" id="KW-1133">Transmembrane helix</keyword>
<dbReference type="PROSITE" id="PS51108">
    <property type="entry name" value="PTS_EIID"/>
    <property type="match status" value="1"/>
</dbReference>
<dbReference type="InterPro" id="IPR004704">
    <property type="entry name" value="PTS_IID_man"/>
</dbReference>
<dbReference type="AlphaFoldDB" id="A0AA37VFA1"/>
<accession>A0AA37VFA1</accession>
<dbReference type="EMBL" id="BRXS01000004">
    <property type="protein sequence ID" value="GLC26534.1"/>
    <property type="molecule type" value="Genomic_DNA"/>
</dbReference>
<keyword evidence="4" id="KW-1185">Reference proteome</keyword>
<name>A0AA37VFA1_9BACT</name>
<feature type="transmembrane region" description="Helical" evidence="2">
    <location>
        <begin position="232"/>
        <end position="251"/>
    </location>
</feature>
<evidence type="ECO:0000313" key="3">
    <source>
        <dbReference type="EMBL" id="GLC26534.1"/>
    </source>
</evidence>
<keyword evidence="2" id="KW-0472">Membrane</keyword>
<organism evidence="3 4">
    <name type="scientific">Roseisolibacter agri</name>
    <dbReference type="NCBI Taxonomy" id="2014610"/>
    <lineage>
        <taxon>Bacteria</taxon>
        <taxon>Pseudomonadati</taxon>
        <taxon>Gemmatimonadota</taxon>
        <taxon>Gemmatimonadia</taxon>
        <taxon>Gemmatimonadales</taxon>
        <taxon>Gemmatimonadaceae</taxon>
        <taxon>Roseisolibacter</taxon>
    </lineage>
</organism>
<gene>
    <name evidence="3" type="ORF">rosag_30470</name>
</gene>
<reference evidence="3" key="1">
    <citation type="submission" date="2022-08" db="EMBL/GenBank/DDBJ databases">
        <title>Draft genome sequencing of Roseisolibacter agri AW1220.</title>
        <authorList>
            <person name="Tobiishi Y."/>
            <person name="Tonouchi A."/>
        </authorList>
    </citation>
    <scope>NUCLEOTIDE SEQUENCE</scope>
    <source>
        <strain evidence="3">AW1220</strain>
    </source>
</reference>
<feature type="transmembrane region" description="Helical" evidence="2">
    <location>
        <begin position="160"/>
        <end position="179"/>
    </location>
</feature>
<sequence>MVSAATPRDPGPSAAPVPPSPPPRATPVALPFGTRASIFLRLLAIQASWNYEILLGTGIGFCTEPALRLLPGGKGGPAYRAALARHSQYFNAHPYLAAVAVGALIRAELDGTPPARIERFRTALCGPLGSVGDRLVWAAWLPFCSLVGLLLFGLGAGPGWVVGGFLVLYNVGHFALRAWGLRVGLERGMQVAGALGNPVLRYGPQWLSQAAAFTGGAALPLALSRAVGSGRVLLGGVVATVVIGAVLITRLHGRVEGWRVAIGALAAFVLYSLLR</sequence>
<dbReference type="Proteomes" id="UP001161325">
    <property type="component" value="Unassembled WGS sequence"/>
</dbReference>
<evidence type="ECO:0008006" key="5">
    <source>
        <dbReference type="Google" id="ProtNLM"/>
    </source>
</evidence>
<dbReference type="Pfam" id="PF03613">
    <property type="entry name" value="EIID-AGA"/>
    <property type="match status" value="1"/>
</dbReference>
<feature type="transmembrane region" description="Helical" evidence="2">
    <location>
        <begin position="135"/>
        <end position="154"/>
    </location>
</feature>
<comment type="caution">
    <text evidence="3">The sequence shown here is derived from an EMBL/GenBank/DDBJ whole genome shotgun (WGS) entry which is preliminary data.</text>
</comment>
<keyword evidence="2" id="KW-0812">Transmembrane</keyword>
<protein>
    <recommendedName>
        <fullName evidence="5">Mannose permease IID component</fullName>
    </recommendedName>
</protein>
<proteinExistence type="predicted"/>
<evidence type="ECO:0000256" key="2">
    <source>
        <dbReference type="SAM" id="Phobius"/>
    </source>
</evidence>
<evidence type="ECO:0000313" key="4">
    <source>
        <dbReference type="Proteomes" id="UP001161325"/>
    </source>
</evidence>
<feature type="compositionally biased region" description="Pro residues" evidence="1">
    <location>
        <begin position="9"/>
        <end position="25"/>
    </location>
</feature>
<evidence type="ECO:0000256" key="1">
    <source>
        <dbReference type="SAM" id="MobiDB-lite"/>
    </source>
</evidence>
<dbReference type="GO" id="GO:0016020">
    <property type="term" value="C:membrane"/>
    <property type="evidence" value="ECO:0007669"/>
    <property type="project" value="InterPro"/>
</dbReference>
<dbReference type="GO" id="GO:0009401">
    <property type="term" value="P:phosphoenolpyruvate-dependent sugar phosphotransferase system"/>
    <property type="evidence" value="ECO:0007669"/>
    <property type="project" value="InterPro"/>
</dbReference>